<dbReference type="InterPro" id="IPR043502">
    <property type="entry name" value="DNA/RNA_pol_sf"/>
</dbReference>
<proteinExistence type="predicted"/>
<protein>
    <submittedName>
        <fullName evidence="3">Unnamed protein product</fullName>
    </submittedName>
</protein>
<sequence>MFLRYAENVKWYRVFDLNASKTKVVRSIRLDEREMDGIYEMQPAQNGNVIHVNGDAHGTVIPDTEERQTTVEEPMDGVDNDTPDVNTKSVKLGHNPVPPLLFEVERPAPTGMELTYQTGSDSKNGSTWRLLSEPSSTRVDGDAVVIHVPTTYAKALTSNEAAHWCEVIDAAPLSHGRNGTWTLVPRGTGNRTNGGRWIFAHKRGQYGRVARYSARLVAKGFKQNTVLSSLKHTLLWRTYTRFKLYRPPLCTDRLSVCAIYECQTEWLDAFLNSDLMDHAYMEVSFGIENANEYECQFNKVIYGLKHTSGLKQAANVWNKIIHHVFLINVFKSCGADQCVYVKRSGNGYIYVCPYVDDIIIAAKTKEAIRGVKDALKNTFKMKELGQAKFILGWRSITASRLEP</sequence>
<evidence type="ECO:0000259" key="2">
    <source>
        <dbReference type="Pfam" id="PF07727"/>
    </source>
</evidence>
<feature type="region of interest" description="Disordered" evidence="1">
    <location>
        <begin position="74"/>
        <end position="100"/>
    </location>
</feature>
<dbReference type="OrthoDB" id="7473114at2759"/>
<dbReference type="SUPFAM" id="SSF56672">
    <property type="entry name" value="DNA/RNA polymerases"/>
    <property type="match status" value="1"/>
</dbReference>
<gene>
    <name evidence="3" type="ORF">Pfra01_000603600</name>
</gene>
<dbReference type="Proteomes" id="UP001165121">
    <property type="component" value="Unassembled WGS sequence"/>
</dbReference>
<comment type="caution">
    <text evidence="3">The sequence shown here is derived from an EMBL/GenBank/DDBJ whole genome shotgun (WGS) entry which is preliminary data.</text>
</comment>
<keyword evidence="4" id="KW-1185">Reference proteome</keyword>
<organism evidence="3 4">
    <name type="scientific">Phytophthora fragariaefolia</name>
    <dbReference type="NCBI Taxonomy" id="1490495"/>
    <lineage>
        <taxon>Eukaryota</taxon>
        <taxon>Sar</taxon>
        <taxon>Stramenopiles</taxon>
        <taxon>Oomycota</taxon>
        <taxon>Peronosporomycetes</taxon>
        <taxon>Peronosporales</taxon>
        <taxon>Peronosporaceae</taxon>
        <taxon>Phytophthora</taxon>
    </lineage>
</organism>
<evidence type="ECO:0000256" key="1">
    <source>
        <dbReference type="SAM" id="MobiDB-lite"/>
    </source>
</evidence>
<evidence type="ECO:0000313" key="3">
    <source>
        <dbReference type="EMBL" id="GMF28793.1"/>
    </source>
</evidence>
<dbReference type="Pfam" id="PF07727">
    <property type="entry name" value="RVT_2"/>
    <property type="match status" value="1"/>
</dbReference>
<evidence type="ECO:0000313" key="4">
    <source>
        <dbReference type="Proteomes" id="UP001165121"/>
    </source>
</evidence>
<dbReference type="InterPro" id="IPR013103">
    <property type="entry name" value="RVT_2"/>
</dbReference>
<name>A0A9W6U9S0_9STRA</name>
<dbReference type="EMBL" id="BSXT01000497">
    <property type="protein sequence ID" value="GMF28793.1"/>
    <property type="molecule type" value="Genomic_DNA"/>
</dbReference>
<dbReference type="AlphaFoldDB" id="A0A9W6U9S0"/>
<feature type="domain" description="Reverse transcriptase Ty1/copia-type" evidence="2">
    <location>
        <begin position="178"/>
        <end position="393"/>
    </location>
</feature>
<reference evidence="3" key="1">
    <citation type="submission" date="2023-04" db="EMBL/GenBank/DDBJ databases">
        <title>Phytophthora fragariaefolia NBRC 109709.</title>
        <authorList>
            <person name="Ichikawa N."/>
            <person name="Sato H."/>
            <person name="Tonouchi N."/>
        </authorList>
    </citation>
    <scope>NUCLEOTIDE SEQUENCE</scope>
    <source>
        <strain evidence="3">NBRC 109709</strain>
    </source>
</reference>
<accession>A0A9W6U9S0</accession>